<evidence type="ECO:0000313" key="1">
    <source>
        <dbReference type="EMBL" id="KAJ9660280.1"/>
    </source>
</evidence>
<proteinExistence type="predicted"/>
<dbReference type="EMBL" id="JAPDRQ010000032">
    <property type="protein sequence ID" value="KAJ9660280.1"/>
    <property type="molecule type" value="Genomic_DNA"/>
</dbReference>
<reference evidence="1" key="1">
    <citation type="submission" date="2022-10" db="EMBL/GenBank/DDBJ databases">
        <title>Culturing micro-colonial fungi from biological soil crusts in the Mojave desert and describing Neophaeococcomyces mojavensis, and introducing the new genera and species Taxawa tesnikishii.</title>
        <authorList>
            <person name="Kurbessoian T."/>
            <person name="Stajich J.E."/>
        </authorList>
    </citation>
    <scope>NUCLEOTIDE SEQUENCE</scope>
    <source>
        <strain evidence="1">JES_112</strain>
    </source>
</reference>
<dbReference type="Proteomes" id="UP001172386">
    <property type="component" value="Unassembled WGS sequence"/>
</dbReference>
<keyword evidence="2" id="KW-1185">Reference proteome</keyword>
<protein>
    <submittedName>
        <fullName evidence="1">Uncharacterized protein</fullName>
    </submittedName>
</protein>
<sequence>MALAQNGTQLEWFGTTTFRLRTRGVTIFLDTWLERPSVLPKYLSIDEITEADYIFISHAHFDHLPGADRLAIRTGAIVIANCEAINVLAKAGVPEEQLFRVAGGERVPLFTRDVRDQAKVKQCSLSPAPPGAPPLPHPSLAVMAAHVWPSLHCLMPASHPTEIDTGEEFTGAAHEYACTMDITRGMKYGLLKVGDNIPRSKMDEGMASFADYIADRTRNVFSHCDGGQIMVSFVIDGKAILWNAHLGSYEGIMKCVEPKPEVAILGIAGRANFNGRPFDGSAAQFALNEVSWLEQPKTVIWCLHDESPIPPYRIDTRAATRAIEEKSRSKILDMKQAKVYEFDI</sequence>
<gene>
    <name evidence="1" type="ORF">H2198_002588</name>
</gene>
<accession>A0ACC3AEF2</accession>
<comment type="caution">
    <text evidence="1">The sequence shown here is derived from an EMBL/GenBank/DDBJ whole genome shotgun (WGS) entry which is preliminary data.</text>
</comment>
<organism evidence="1 2">
    <name type="scientific">Neophaeococcomyces mojaviensis</name>
    <dbReference type="NCBI Taxonomy" id="3383035"/>
    <lineage>
        <taxon>Eukaryota</taxon>
        <taxon>Fungi</taxon>
        <taxon>Dikarya</taxon>
        <taxon>Ascomycota</taxon>
        <taxon>Pezizomycotina</taxon>
        <taxon>Eurotiomycetes</taxon>
        <taxon>Chaetothyriomycetidae</taxon>
        <taxon>Chaetothyriales</taxon>
        <taxon>Chaetothyriales incertae sedis</taxon>
        <taxon>Neophaeococcomyces</taxon>
    </lineage>
</organism>
<name>A0ACC3AEF2_9EURO</name>
<evidence type="ECO:0000313" key="2">
    <source>
        <dbReference type="Proteomes" id="UP001172386"/>
    </source>
</evidence>